<comment type="caution">
    <text evidence="8">The sequence shown here is derived from an EMBL/GenBank/DDBJ whole genome shotgun (WGS) entry which is preliminary data.</text>
</comment>
<protein>
    <submittedName>
        <fullName evidence="8">Putative Chloride channel protein 2</fullName>
    </submittedName>
</protein>
<feature type="transmembrane region" description="Helical" evidence="7">
    <location>
        <begin position="90"/>
        <end position="111"/>
    </location>
</feature>
<feature type="transmembrane region" description="Helical" evidence="7">
    <location>
        <begin position="632"/>
        <end position="650"/>
    </location>
</feature>
<feature type="region of interest" description="Disordered" evidence="6">
    <location>
        <begin position="873"/>
        <end position="906"/>
    </location>
</feature>
<dbReference type="SUPFAM" id="SSF81340">
    <property type="entry name" value="Clc chloride channel"/>
    <property type="match status" value="2"/>
</dbReference>
<dbReference type="GO" id="GO:0016020">
    <property type="term" value="C:membrane"/>
    <property type="evidence" value="ECO:0007669"/>
    <property type="project" value="UniProtKB-SubCell"/>
</dbReference>
<dbReference type="InterPro" id="IPR014743">
    <property type="entry name" value="Cl-channel_core"/>
</dbReference>
<feature type="transmembrane region" description="Helical" evidence="7">
    <location>
        <begin position="526"/>
        <end position="543"/>
    </location>
</feature>
<feature type="region of interest" description="Disordered" evidence="6">
    <location>
        <begin position="993"/>
        <end position="1078"/>
    </location>
</feature>
<sequence length="1194" mass="134129">QFKSTGQADVMALAKKQATKEKSKRLHKSKYQAIYNFFSLHPNIQLSIFLVIMASIGVILSFIQDWMISFAFSELKNWLLSLQESLGYKIIMHFVYSIVLGVLSAILTCVVSPDAGTGSGIPEVKAILSGVPFPQFLEFKVVIAKLFGCMLAIASGLFVGRVGPVTSICFILCYLMMQHIPVFRNYLETESIKRNILAFATAVAFAGTCYSPIGGVLFSIEVTADVFLTRNYGRSFFASAFSGLIFRFFSYLDYSALGKVSSMPTQPNVGELPIFIAEGALIGVIASLFVIIAKQFGLRYRAFEALGQVRTSLEFPEQVAPNFIGVESKAICVKDDPNDKRLAQLYDKDGRNMRLLSAQDTYMLRTNIAAQKELQHSITQKHMHRTQGSAMLGSAQLNKSKSIKNVKNKKEDGSIRKKKKKQQQSKNKLQQIDNQFFRDMNIQDNNKDENEQQIGSVYNPPFKRIPTSTGDISIARTKFLEEQQRIKEQVQHQQQQQPQKKPISKVNVSKVMSSVSLHIKQRWRRYTIALIVSIVTAALSIPYQTFQLAGQGSAGLYMAMVGEELPEGYSNSFGGSLPVTVNVLIVFIIKYIVISFSIMMPVPAGIVMPSLVLGSVFGRLIGELLKLINSSYFNNPATFGAVGAACFLAADTQTISPVLVVMESTGMPNIALACTLGGVTAYFVSVMMGDSLFTMITKFRKIPFVSAKLPESVPSATLCAGDLMKTKKLFLTPRPNLKQLRAAATLAKAMNTTYIPIVRTMEDPVLLGAVTAGSVEHLLQNRLALERAIVQSIDTPALICDSFIQQELKHTLDYPFDKKKKQQQKTDLQKIKQRRKSTIVGNTPTSFTSRGGIKVASERTGYMDTLRKSSMDFDTKRRSLQLQQSQDKQDDYQYQKSMTARESKSPVNIEMTNINNEQKPNQQLIQQDPSSAKKNIPLLFLSSPRKLPTLDSIAPRQLQQQDQQNIQQLNPIQQQEQSYVTPDQQKQINEMMEGLPPPYISPLSEEEELFEGRQSRQRSEMNSFITNPSQTTNQQQLYGRQQQQQQDDSPLKRQSRSPSQQPDKKSMTHSMMSQQSMRVNHRKAIMIENAKRMQTQQLTFKSPTLRSRSPMQVSFVVQEKEQDENKQKQQQQSQSNAINEQKRQLIIKGFSSARIQDEDLAEIAMSPDFVLIDATPLTISSHEYQQIWSMELHL</sequence>
<name>A0A5J4UWL7_9EUKA</name>
<feature type="compositionally biased region" description="Basic and acidic residues" evidence="6">
    <location>
        <begin position="887"/>
        <end position="904"/>
    </location>
</feature>
<proteinExistence type="predicted"/>
<evidence type="ECO:0000256" key="6">
    <source>
        <dbReference type="SAM" id="MobiDB-lite"/>
    </source>
</evidence>
<accession>A0A5J4UWL7</accession>
<feature type="transmembrane region" description="Helical" evidence="7">
    <location>
        <begin position="583"/>
        <end position="611"/>
    </location>
</feature>
<gene>
    <name evidence="8" type="ORF">EZS28_029377</name>
</gene>
<reference evidence="8 9" key="1">
    <citation type="submission" date="2019-03" db="EMBL/GenBank/DDBJ databases">
        <title>Single cell metagenomics reveals metabolic interactions within the superorganism composed of flagellate Streblomastix strix and complex community of Bacteroidetes bacteria on its surface.</title>
        <authorList>
            <person name="Treitli S.C."/>
            <person name="Kolisko M."/>
            <person name="Husnik F."/>
            <person name="Keeling P."/>
            <person name="Hampl V."/>
        </authorList>
    </citation>
    <scope>NUCLEOTIDE SEQUENCE [LARGE SCALE GENOMIC DNA]</scope>
    <source>
        <strain evidence="8">ST1C</strain>
    </source>
</reference>
<evidence type="ECO:0000256" key="5">
    <source>
        <dbReference type="ARBA" id="ARBA00023136"/>
    </source>
</evidence>
<keyword evidence="4 7" id="KW-1133">Transmembrane helix</keyword>
<dbReference type="EMBL" id="SNRW01011480">
    <property type="protein sequence ID" value="KAA6375096.1"/>
    <property type="molecule type" value="Genomic_DNA"/>
</dbReference>
<dbReference type="AlphaFoldDB" id="A0A5J4UWL7"/>
<feature type="compositionally biased region" description="Low complexity" evidence="6">
    <location>
        <begin position="1068"/>
        <end position="1077"/>
    </location>
</feature>
<comment type="subcellular location">
    <subcellularLocation>
        <location evidence="1">Membrane</location>
        <topology evidence="1">Multi-pass membrane protein</topology>
    </subcellularLocation>
</comment>
<feature type="transmembrane region" description="Helical" evidence="7">
    <location>
        <begin position="232"/>
        <end position="252"/>
    </location>
</feature>
<evidence type="ECO:0000256" key="3">
    <source>
        <dbReference type="ARBA" id="ARBA00022737"/>
    </source>
</evidence>
<feature type="region of interest" description="Disordered" evidence="6">
    <location>
        <begin position="1116"/>
        <end position="1139"/>
    </location>
</feature>
<evidence type="ECO:0000256" key="1">
    <source>
        <dbReference type="ARBA" id="ARBA00004141"/>
    </source>
</evidence>
<dbReference type="Proteomes" id="UP000324800">
    <property type="component" value="Unassembled WGS sequence"/>
</dbReference>
<feature type="compositionally biased region" description="Basic and acidic residues" evidence="6">
    <location>
        <begin position="1010"/>
        <end position="1019"/>
    </location>
</feature>
<keyword evidence="2 7" id="KW-0812">Transmembrane</keyword>
<evidence type="ECO:0000313" key="9">
    <source>
        <dbReference type="Proteomes" id="UP000324800"/>
    </source>
</evidence>
<feature type="region of interest" description="Disordered" evidence="6">
    <location>
        <begin position="379"/>
        <end position="467"/>
    </location>
</feature>
<organism evidence="8 9">
    <name type="scientific">Streblomastix strix</name>
    <dbReference type="NCBI Taxonomy" id="222440"/>
    <lineage>
        <taxon>Eukaryota</taxon>
        <taxon>Metamonada</taxon>
        <taxon>Preaxostyla</taxon>
        <taxon>Oxymonadida</taxon>
        <taxon>Streblomastigidae</taxon>
        <taxon>Streblomastix</taxon>
    </lineage>
</organism>
<dbReference type="GO" id="GO:0005247">
    <property type="term" value="F:voltage-gated chloride channel activity"/>
    <property type="evidence" value="ECO:0007669"/>
    <property type="project" value="TreeGrafter"/>
</dbReference>
<feature type="compositionally biased region" description="Low complexity" evidence="6">
    <location>
        <begin position="1128"/>
        <end position="1139"/>
    </location>
</feature>
<feature type="compositionally biased region" description="Polar residues" evidence="6">
    <location>
        <begin position="1020"/>
        <end position="1029"/>
    </location>
</feature>
<keyword evidence="5 7" id="KW-0472">Membrane</keyword>
<dbReference type="Pfam" id="PF00654">
    <property type="entry name" value="Voltage_CLC"/>
    <property type="match status" value="2"/>
</dbReference>
<dbReference type="OrthoDB" id="4564at2759"/>
<keyword evidence="3" id="KW-0677">Repeat</keyword>
<evidence type="ECO:0000313" key="8">
    <source>
        <dbReference type="EMBL" id="KAA6375096.1"/>
    </source>
</evidence>
<evidence type="ECO:0000256" key="2">
    <source>
        <dbReference type="ARBA" id="ARBA00022692"/>
    </source>
</evidence>
<feature type="transmembrane region" description="Helical" evidence="7">
    <location>
        <begin position="46"/>
        <end position="70"/>
    </location>
</feature>
<evidence type="ECO:0000256" key="7">
    <source>
        <dbReference type="SAM" id="Phobius"/>
    </source>
</evidence>
<dbReference type="InterPro" id="IPR001807">
    <property type="entry name" value="ClC"/>
</dbReference>
<dbReference type="Gene3D" id="1.10.3080.10">
    <property type="entry name" value="Clc chloride channel"/>
    <property type="match status" value="2"/>
</dbReference>
<feature type="transmembrane region" description="Helical" evidence="7">
    <location>
        <begin position="146"/>
        <end position="177"/>
    </location>
</feature>
<feature type="transmembrane region" description="Helical" evidence="7">
    <location>
        <begin position="197"/>
        <end position="220"/>
    </location>
</feature>
<feature type="transmembrane region" description="Helical" evidence="7">
    <location>
        <begin position="272"/>
        <end position="293"/>
    </location>
</feature>
<dbReference type="PANTHER" id="PTHR45720:SF10">
    <property type="entry name" value="CHLORIDE CHANNEL PROTEIN 2"/>
    <property type="match status" value="1"/>
</dbReference>
<feature type="non-terminal residue" evidence="8">
    <location>
        <position position="1"/>
    </location>
</feature>
<dbReference type="PRINTS" id="PR00762">
    <property type="entry name" value="CLCHANNEL"/>
</dbReference>
<dbReference type="PANTHER" id="PTHR45720">
    <property type="entry name" value="CHLORIDE CHANNEL PROTEIN 2"/>
    <property type="match status" value="1"/>
</dbReference>
<evidence type="ECO:0000256" key="4">
    <source>
        <dbReference type="ARBA" id="ARBA00022989"/>
    </source>
</evidence>
<feature type="compositionally biased region" description="Low complexity" evidence="6">
    <location>
        <begin position="1030"/>
        <end position="1046"/>
    </location>
</feature>
<dbReference type="InterPro" id="IPR050970">
    <property type="entry name" value="Cl_channel_volt-gated"/>
</dbReference>
<feature type="transmembrane region" description="Helical" evidence="7">
    <location>
        <begin position="670"/>
        <end position="693"/>
    </location>
</feature>
<feature type="compositionally biased region" description="Basic and acidic residues" evidence="6">
    <location>
        <begin position="1118"/>
        <end position="1127"/>
    </location>
</feature>